<proteinExistence type="predicted"/>
<evidence type="ECO:0000313" key="1">
    <source>
        <dbReference type="EMBL" id="HGW93849.1"/>
    </source>
</evidence>
<protein>
    <recommendedName>
        <fullName evidence="2">DNA-binding domain-containing protein</fullName>
    </recommendedName>
</protein>
<reference evidence="1" key="1">
    <citation type="journal article" date="2020" name="mSystems">
        <title>Genome- and Community-Level Interaction Insights into Carbon Utilization and Element Cycling Functions of Hydrothermarchaeota in Hydrothermal Sediment.</title>
        <authorList>
            <person name="Zhou Z."/>
            <person name="Liu Y."/>
            <person name="Xu W."/>
            <person name="Pan J."/>
            <person name="Luo Z.H."/>
            <person name="Li M."/>
        </authorList>
    </citation>
    <scope>NUCLEOTIDE SEQUENCE [LARGE SCALE GENOMIC DNA]</scope>
    <source>
        <strain evidence="1">SpSt-402</strain>
    </source>
</reference>
<accession>A0A832H2T7</accession>
<comment type="caution">
    <text evidence="1">The sequence shown here is derived from an EMBL/GenBank/DDBJ whole genome shotgun (WGS) entry which is preliminary data.</text>
</comment>
<sequence>MTPSELSTQLTTLFGEATAQLAPGSWQVDTSDFRLLVLLSDDQSWLRILIPIAPAQDAQPFFEQLLEANFDQTQEVRYALQQGVLWAVFQHSRESLAIADFTTAVQRLVDLRLKGLDECFNRLIENRVRQIIRVAKQQGQSMEATLQTLERFYQEGLMGDMTAGAQAREDTLAAWRYQLERLWNEE</sequence>
<dbReference type="EMBL" id="DSRD01000398">
    <property type="protein sequence ID" value="HGW93849.1"/>
    <property type="molecule type" value="Genomic_DNA"/>
</dbReference>
<evidence type="ECO:0008006" key="2">
    <source>
        <dbReference type="Google" id="ProtNLM"/>
    </source>
</evidence>
<dbReference type="Gene3D" id="3.30.1460.10">
    <property type="match status" value="1"/>
</dbReference>
<name>A0A832H2T7_9CYAN</name>
<dbReference type="AlphaFoldDB" id="A0A832H2T7"/>
<dbReference type="SUPFAM" id="SSF69635">
    <property type="entry name" value="Type III secretory system chaperone-like"/>
    <property type="match status" value="1"/>
</dbReference>
<organism evidence="1">
    <name type="scientific">Oscillatoriales cyanobacterium SpSt-402</name>
    <dbReference type="NCBI Taxonomy" id="2282168"/>
    <lineage>
        <taxon>Bacteria</taxon>
        <taxon>Bacillati</taxon>
        <taxon>Cyanobacteriota</taxon>
        <taxon>Cyanophyceae</taxon>
        <taxon>Oscillatoriophycideae</taxon>
        <taxon>Oscillatoriales</taxon>
    </lineage>
</organism>
<gene>
    <name evidence="1" type="ORF">ENR47_06155</name>
</gene>